<accession>A0AA37TB91</accession>
<evidence type="ECO:0000313" key="1">
    <source>
        <dbReference type="EMBL" id="GLS26905.1"/>
    </source>
</evidence>
<protein>
    <recommendedName>
        <fullName evidence="3">PepSY domain-containing protein</fullName>
    </recommendedName>
</protein>
<keyword evidence="2" id="KW-1185">Reference proteome</keyword>
<evidence type="ECO:0008006" key="3">
    <source>
        <dbReference type="Google" id="ProtNLM"/>
    </source>
</evidence>
<organism evidence="1 2">
    <name type="scientific">Marinibactrum halimedae</name>
    <dbReference type="NCBI Taxonomy" id="1444977"/>
    <lineage>
        <taxon>Bacteria</taxon>
        <taxon>Pseudomonadati</taxon>
        <taxon>Pseudomonadota</taxon>
        <taxon>Gammaproteobacteria</taxon>
        <taxon>Cellvibrionales</taxon>
        <taxon>Cellvibrionaceae</taxon>
        <taxon>Marinibactrum</taxon>
    </lineage>
</organism>
<comment type="caution">
    <text evidence="1">The sequence shown here is derived from an EMBL/GenBank/DDBJ whole genome shotgun (WGS) entry which is preliminary data.</text>
</comment>
<proteinExistence type="predicted"/>
<dbReference type="AlphaFoldDB" id="A0AA37TB91"/>
<dbReference type="EMBL" id="BSPD01000062">
    <property type="protein sequence ID" value="GLS26905.1"/>
    <property type="molecule type" value="Genomic_DNA"/>
</dbReference>
<sequence length="97" mass="9889">MSLVTGALVKGALLVGALVAEPTMAQHHSVNSGHMMAVSATPRQSSISASKAAQIARKHTGGKVLKISPSGGGQRVKVLLPSGKVTYVFVNAKGEVQ</sequence>
<name>A0AA37TB91_9GAMM</name>
<reference evidence="1 2" key="1">
    <citation type="journal article" date="2014" name="Int. J. Syst. Evol. Microbiol.">
        <title>Complete genome sequence of Corynebacterium casei LMG S-19264T (=DSM 44701T), isolated from a smear-ripened cheese.</title>
        <authorList>
            <consortium name="US DOE Joint Genome Institute (JGI-PGF)"/>
            <person name="Walter F."/>
            <person name="Albersmeier A."/>
            <person name="Kalinowski J."/>
            <person name="Ruckert C."/>
        </authorList>
    </citation>
    <scope>NUCLEOTIDE SEQUENCE [LARGE SCALE GENOMIC DNA]</scope>
    <source>
        <strain evidence="1 2">NBRC 110095</strain>
    </source>
</reference>
<dbReference type="Proteomes" id="UP001156870">
    <property type="component" value="Unassembled WGS sequence"/>
</dbReference>
<gene>
    <name evidence="1" type="ORF">GCM10007877_26240</name>
</gene>
<evidence type="ECO:0000313" key="2">
    <source>
        <dbReference type="Proteomes" id="UP001156870"/>
    </source>
</evidence>